<name>A0ABP7XK05_9ACTN</name>
<dbReference type="Gene3D" id="1.10.10.10">
    <property type="entry name" value="Winged helix-like DNA-binding domain superfamily/Winged helix DNA-binding domain"/>
    <property type="match status" value="1"/>
</dbReference>
<keyword evidence="7" id="KW-1185">Reference proteome</keyword>
<feature type="region of interest" description="Disordered" evidence="4">
    <location>
        <begin position="186"/>
        <end position="207"/>
    </location>
</feature>
<protein>
    <recommendedName>
        <fullName evidence="5">HTH luxR-type domain-containing protein</fullName>
    </recommendedName>
</protein>
<dbReference type="Proteomes" id="UP001501495">
    <property type="component" value="Unassembled WGS sequence"/>
</dbReference>
<dbReference type="PRINTS" id="PR00038">
    <property type="entry name" value="HTHLUXR"/>
</dbReference>
<dbReference type="PROSITE" id="PS50043">
    <property type="entry name" value="HTH_LUXR_2"/>
    <property type="match status" value="1"/>
</dbReference>
<keyword evidence="1" id="KW-0805">Transcription regulation</keyword>
<dbReference type="CDD" id="cd06170">
    <property type="entry name" value="LuxR_C_like"/>
    <property type="match status" value="1"/>
</dbReference>
<keyword evidence="3" id="KW-0804">Transcription</keyword>
<dbReference type="Gene3D" id="3.30.450.40">
    <property type="match status" value="1"/>
</dbReference>
<evidence type="ECO:0000256" key="3">
    <source>
        <dbReference type="ARBA" id="ARBA00023163"/>
    </source>
</evidence>
<feature type="domain" description="HTH luxR-type" evidence="5">
    <location>
        <begin position="200"/>
        <end position="265"/>
    </location>
</feature>
<evidence type="ECO:0000256" key="2">
    <source>
        <dbReference type="ARBA" id="ARBA00023125"/>
    </source>
</evidence>
<dbReference type="InterPro" id="IPR000792">
    <property type="entry name" value="Tscrpt_reg_LuxR_C"/>
</dbReference>
<evidence type="ECO:0000259" key="5">
    <source>
        <dbReference type="PROSITE" id="PS50043"/>
    </source>
</evidence>
<sequence length="280" mass="29415">MGEPAPTQVESLLTDAVEAAGGDAVAWVALPDRGALTLAHVRGQLTDTLQGLRVPAGWGLTGKVALLRRPASVTDYFNDTGIAHAFDFQVAAERVRQMVAVPLEVAGRRGVLTVGLRSGAVTDRATDRLVRLTSRDLGGLVAPGDEVAAALGEIGGRLERLRHGIADVEVRTLLTSAAMLVDRSRTAVRGRTPSGEPSPEPATTPALTRRELQILRRVAAGGTNAAIAHDLGLSANTVKTYWQATLRKLEVGNRAEAIHAAHRLGLLGSDADDHSGHADL</sequence>
<dbReference type="InterPro" id="IPR029016">
    <property type="entry name" value="GAF-like_dom_sf"/>
</dbReference>
<dbReference type="EMBL" id="BAAAZH010000017">
    <property type="protein sequence ID" value="GAA4120681.1"/>
    <property type="molecule type" value="Genomic_DNA"/>
</dbReference>
<keyword evidence="2" id="KW-0238">DNA-binding</keyword>
<accession>A0ABP7XK05</accession>
<evidence type="ECO:0000313" key="6">
    <source>
        <dbReference type="EMBL" id="GAA4120681.1"/>
    </source>
</evidence>
<evidence type="ECO:0000256" key="1">
    <source>
        <dbReference type="ARBA" id="ARBA00023015"/>
    </source>
</evidence>
<comment type="caution">
    <text evidence="6">The sequence shown here is derived from an EMBL/GenBank/DDBJ whole genome shotgun (WGS) entry which is preliminary data.</text>
</comment>
<dbReference type="InterPro" id="IPR016032">
    <property type="entry name" value="Sig_transdc_resp-reg_C-effctor"/>
</dbReference>
<dbReference type="PANTHER" id="PTHR44688:SF16">
    <property type="entry name" value="DNA-BINDING TRANSCRIPTIONAL ACTIVATOR DEVR_DOSR"/>
    <property type="match status" value="1"/>
</dbReference>
<dbReference type="InterPro" id="IPR036388">
    <property type="entry name" value="WH-like_DNA-bd_sf"/>
</dbReference>
<dbReference type="SUPFAM" id="SSF55781">
    <property type="entry name" value="GAF domain-like"/>
    <property type="match status" value="1"/>
</dbReference>
<evidence type="ECO:0000313" key="7">
    <source>
        <dbReference type="Proteomes" id="UP001501495"/>
    </source>
</evidence>
<dbReference type="RefSeq" id="WP_344733690.1">
    <property type="nucleotide sequence ID" value="NZ_BAAAZH010000017.1"/>
</dbReference>
<dbReference type="SMART" id="SM00421">
    <property type="entry name" value="HTH_LUXR"/>
    <property type="match status" value="1"/>
</dbReference>
<dbReference type="Pfam" id="PF00196">
    <property type="entry name" value="GerE"/>
    <property type="match status" value="1"/>
</dbReference>
<reference evidence="7" key="1">
    <citation type="journal article" date="2019" name="Int. J. Syst. Evol. Microbiol.">
        <title>The Global Catalogue of Microorganisms (GCM) 10K type strain sequencing project: providing services to taxonomists for standard genome sequencing and annotation.</title>
        <authorList>
            <consortium name="The Broad Institute Genomics Platform"/>
            <consortium name="The Broad Institute Genome Sequencing Center for Infectious Disease"/>
            <person name="Wu L."/>
            <person name="Ma J."/>
        </authorList>
    </citation>
    <scope>NUCLEOTIDE SEQUENCE [LARGE SCALE GENOMIC DNA]</scope>
    <source>
        <strain evidence="7">JCM 16703</strain>
    </source>
</reference>
<gene>
    <name evidence="6" type="ORF">GCM10022215_24510</name>
</gene>
<dbReference type="SUPFAM" id="SSF46894">
    <property type="entry name" value="C-terminal effector domain of the bipartite response regulators"/>
    <property type="match status" value="1"/>
</dbReference>
<evidence type="ECO:0000256" key="4">
    <source>
        <dbReference type="SAM" id="MobiDB-lite"/>
    </source>
</evidence>
<dbReference type="PANTHER" id="PTHR44688">
    <property type="entry name" value="DNA-BINDING TRANSCRIPTIONAL ACTIVATOR DEVR_DOSR"/>
    <property type="match status" value="1"/>
</dbReference>
<dbReference type="PROSITE" id="PS00622">
    <property type="entry name" value="HTH_LUXR_1"/>
    <property type="match status" value="1"/>
</dbReference>
<proteinExistence type="predicted"/>
<organism evidence="6 7">
    <name type="scientific">Nocardioides fonticola</name>
    <dbReference type="NCBI Taxonomy" id="450363"/>
    <lineage>
        <taxon>Bacteria</taxon>
        <taxon>Bacillati</taxon>
        <taxon>Actinomycetota</taxon>
        <taxon>Actinomycetes</taxon>
        <taxon>Propionibacteriales</taxon>
        <taxon>Nocardioidaceae</taxon>
        <taxon>Nocardioides</taxon>
    </lineage>
</organism>